<comment type="caution">
    <text evidence="5">The sequence shown here is derived from an EMBL/GenBank/DDBJ whole genome shotgun (WGS) entry which is preliminary data.</text>
</comment>
<dbReference type="PANTHER" id="PTHR11601:SF34">
    <property type="entry name" value="CYSTEINE DESULFURASE"/>
    <property type="match status" value="1"/>
</dbReference>
<sequence length="379" mass="42658">METPLYFDETHSLNTLAEVLDLKRSGLPLNSPFIKKSTYMAFEKSKETILEMLGASIEDKLLLTQSGEEAISQVFLSHFQTEMMHTGNQHIVVFSLDHAPILKAAENLKEFGASVTFAKPNAFGQLTKDLLMKAVTKRTSLVSISWVHPLTSSIQPIYEIVAICEELNIALHLDISYAVGKLLFRFDEIPATYVTLDAKSIRGFANQGMILTKKHTELVSLVHGFKEGGGQTLEDYKGLEIAIKASEDNLEYINLEVARLRDYFEKSLQKEFSEIKPLFTDIERLPHVSVVSFPNARSEYLLYLLKEKNLFASIGGENFQKLDCILQSLFYEDRESLSAISFSLPKDVTQVVVDKAIIIISDAYKIAKKVSKDLFKEEG</sequence>
<dbReference type="GO" id="GO:0031071">
    <property type="term" value="F:cysteine desulfurase activity"/>
    <property type="evidence" value="ECO:0007669"/>
    <property type="project" value="UniProtKB-EC"/>
</dbReference>
<evidence type="ECO:0000313" key="5">
    <source>
        <dbReference type="EMBL" id="PCI92925.1"/>
    </source>
</evidence>
<dbReference type="Proteomes" id="UP000217838">
    <property type="component" value="Unassembled WGS sequence"/>
</dbReference>
<dbReference type="EMBL" id="NVUU01000079">
    <property type="protein sequence ID" value="PCI92925.1"/>
    <property type="molecule type" value="Genomic_DNA"/>
</dbReference>
<comment type="catalytic activity">
    <reaction evidence="3">
        <text>(sulfur carrier)-H + L-cysteine = (sulfur carrier)-SH + L-alanine</text>
        <dbReference type="Rhea" id="RHEA:43892"/>
        <dbReference type="Rhea" id="RHEA-COMP:14737"/>
        <dbReference type="Rhea" id="RHEA-COMP:14739"/>
        <dbReference type="ChEBI" id="CHEBI:29917"/>
        <dbReference type="ChEBI" id="CHEBI:35235"/>
        <dbReference type="ChEBI" id="CHEBI:57972"/>
        <dbReference type="ChEBI" id="CHEBI:64428"/>
        <dbReference type="EC" id="2.8.1.7"/>
    </reaction>
</comment>
<feature type="domain" description="Aminotransferase class V" evidence="4">
    <location>
        <begin position="36"/>
        <end position="184"/>
    </location>
</feature>
<evidence type="ECO:0000313" key="6">
    <source>
        <dbReference type="Proteomes" id="UP000217838"/>
    </source>
</evidence>
<dbReference type="InterPro" id="IPR015422">
    <property type="entry name" value="PyrdxlP-dep_Trfase_small"/>
</dbReference>
<gene>
    <name evidence="5" type="ORF">COB11_06280</name>
</gene>
<protein>
    <recommendedName>
        <fullName evidence="4">Aminotransferase class V domain-containing protein</fullName>
    </recommendedName>
</protein>
<evidence type="ECO:0000256" key="2">
    <source>
        <dbReference type="ARBA" id="ARBA00006490"/>
    </source>
</evidence>
<dbReference type="Pfam" id="PF00266">
    <property type="entry name" value="Aminotran_5"/>
    <property type="match status" value="1"/>
</dbReference>
<dbReference type="InterPro" id="IPR000192">
    <property type="entry name" value="Aminotrans_V_dom"/>
</dbReference>
<comment type="similarity">
    <text evidence="2">Belongs to the class-V pyridoxal-phosphate-dependent aminotransferase family. NifS/IscS subfamily.</text>
</comment>
<comment type="cofactor">
    <cofactor evidence="1">
        <name>pyridoxal 5'-phosphate</name>
        <dbReference type="ChEBI" id="CHEBI:597326"/>
    </cofactor>
</comment>
<accession>A0A2A4YF24</accession>
<evidence type="ECO:0000259" key="4">
    <source>
        <dbReference type="Pfam" id="PF00266"/>
    </source>
</evidence>
<evidence type="ECO:0000256" key="3">
    <source>
        <dbReference type="ARBA" id="ARBA00050776"/>
    </source>
</evidence>
<evidence type="ECO:0000256" key="1">
    <source>
        <dbReference type="ARBA" id="ARBA00001933"/>
    </source>
</evidence>
<dbReference type="AlphaFoldDB" id="A0A2A4YF24"/>
<dbReference type="Gene3D" id="3.40.640.10">
    <property type="entry name" value="Type I PLP-dependent aspartate aminotransferase-like (Major domain)"/>
    <property type="match status" value="1"/>
</dbReference>
<dbReference type="InterPro" id="IPR015424">
    <property type="entry name" value="PyrdxlP-dep_Trfase"/>
</dbReference>
<dbReference type="SUPFAM" id="SSF53383">
    <property type="entry name" value="PLP-dependent transferases"/>
    <property type="match status" value="1"/>
</dbReference>
<name>A0A2A4YF24_UNCAE</name>
<dbReference type="Gene3D" id="3.90.1150.10">
    <property type="entry name" value="Aspartate Aminotransferase, domain 1"/>
    <property type="match status" value="1"/>
</dbReference>
<dbReference type="InterPro" id="IPR015421">
    <property type="entry name" value="PyrdxlP-dep_Trfase_major"/>
</dbReference>
<organism evidence="5 6">
    <name type="scientific">Aerophobetes bacterium</name>
    <dbReference type="NCBI Taxonomy" id="2030807"/>
    <lineage>
        <taxon>Bacteria</taxon>
        <taxon>Candidatus Aerophobota</taxon>
    </lineage>
</organism>
<proteinExistence type="inferred from homology"/>
<dbReference type="PANTHER" id="PTHR11601">
    <property type="entry name" value="CYSTEINE DESULFURYLASE FAMILY MEMBER"/>
    <property type="match status" value="1"/>
</dbReference>
<reference evidence="6" key="1">
    <citation type="submission" date="2017-08" db="EMBL/GenBank/DDBJ databases">
        <title>A dynamic microbial community with high functional redundancy inhabits the cold, oxic subseafloor aquifer.</title>
        <authorList>
            <person name="Tully B.J."/>
            <person name="Wheat C.G."/>
            <person name="Glazer B.T."/>
            <person name="Huber J.A."/>
        </authorList>
    </citation>
    <scope>NUCLEOTIDE SEQUENCE [LARGE SCALE GENOMIC DNA]</scope>
</reference>